<dbReference type="Proteomes" id="UP000037510">
    <property type="component" value="Unassembled WGS sequence"/>
</dbReference>
<dbReference type="EMBL" id="JTDY01001088">
    <property type="protein sequence ID" value="KOB74917.1"/>
    <property type="molecule type" value="Genomic_DNA"/>
</dbReference>
<dbReference type="AlphaFoldDB" id="A0A0L7LHI7"/>
<evidence type="ECO:0000256" key="3">
    <source>
        <dbReference type="ARBA" id="ARBA00022839"/>
    </source>
</evidence>
<protein>
    <submittedName>
        <fullName evidence="4">Putative Artemis protein</fullName>
    </submittedName>
</protein>
<reference evidence="4 5" key="1">
    <citation type="journal article" date="2015" name="Genome Biol. Evol.">
        <title>The genome of winter moth (Operophtera brumata) provides a genomic perspective on sexual dimorphism and phenology.</title>
        <authorList>
            <person name="Derks M.F."/>
            <person name="Smit S."/>
            <person name="Salis L."/>
            <person name="Schijlen E."/>
            <person name="Bossers A."/>
            <person name="Mateman C."/>
            <person name="Pijl A.S."/>
            <person name="de Ridder D."/>
            <person name="Groenen M.A."/>
            <person name="Visser M.E."/>
            <person name="Megens H.J."/>
        </authorList>
    </citation>
    <scope>NUCLEOTIDE SEQUENCE [LARGE SCALE GENOMIC DNA]</scope>
    <source>
        <strain evidence="4">WM2013NL</strain>
        <tissue evidence="4">Head and thorax</tissue>
    </source>
</reference>
<dbReference type="GO" id="GO:0036297">
    <property type="term" value="P:interstrand cross-link repair"/>
    <property type="evidence" value="ECO:0007669"/>
    <property type="project" value="TreeGrafter"/>
</dbReference>
<keyword evidence="2" id="KW-0378">Hydrolase</keyword>
<dbReference type="PANTHER" id="PTHR23240:SF8">
    <property type="entry name" value="PROTEIN ARTEMIS"/>
    <property type="match status" value="1"/>
</dbReference>
<evidence type="ECO:0000313" key="5">
    <source>
        <dbReference type="Proteomes" id="UP000037510"/>
    </source>
</evidence>
<comment type="caution">
    <text evidence="4">The sequence shown here is derived from an EMBL/GenBank/DDBJ whole genome shotgun (WGS) entry which is preliminary data.</text>
</comment>
<dbReference type="PANTHER" id="PTHR23240">
    <property type="entry name" value="DNA CROSS-LINK REPAIR PROTEIN PSO2/SNM1-RELATED"/>
    <property type="match status" value="1"/>
</dbReference>
<proteinExistence type="predicted"/>
<dbReference type="GO" id="GO:0035312">
    <property type="term" value="F:5'-3' DNA exonuclease activity"/>
    <property type="evidence" value="ECO:0007669"/>
    <property type="project" value="TreeGrafter"/>
</dbReference>
<evidence type="ECO:0000256" key="1">
    <source>
        <dbReference type="ARBA" id="ARBA00022722"/>
    </source>
</evidence>
<accession>A0A0L7LHI7</accession>
<sequence>MKASFNGDIPEIPGIAVDNFVDTGKRAYFLSHCHADHVTGLDALYYRVNTKSVFIYMSEPSAAIVETYIFERLKKFIKPLKLGVSYETFPKRSETMDSVVREIENWLASGDMNRVALVPSARYGYEYVFNEIYRRMDMKIGLTYQVTSDPQLWEVNTFFFKRCGQ</sequence>
<dbReference type="GO" id="GO:0000723">
    <property type="term" value="P:telomere maintenance"/>
    <property type="evidence" value="ECO:0007669"/>
    <property type="project" value="TreeGrafter"/>
</dbReference>
<dbReference type="InterPro" id="IPR036866">
    <property type="entry name" value="RibonucZ/Hydroxyglut_hydro"/>
</dbReference>
<dbReference type="Gene3D" id="3.60.15.10">
    <property type="entry name" value="Ribonuclease Z/Hydroxyacylglutathione hydrolase-like"/>
    <property type="match status" value="1"/>
</dbReference>
<dbReference type="STRING" id="104452.A0A0L7LHI7"/>
<gene>
    <name evidence="4" type="ORF">OBRU01_08322</name>
</gene>
<dbReference type="SUPFAM" id="SSF56281">
    <property type="entry name" value="Metallo-hydrolase/oxidoreductase"/>
    <property type="match status" value="1"/>
</dbReference>
<keyword evidence="3" id="KW-0269">Exonuclease</keyword>
<keyword evidence="1" id="KW-0540">Nuclease</keyword>
<name>A0A0L7LHI7_OPEBR</name>
<dbReference type="GO" id="GO:0006303">
    <property type="term" value="P:double-strand break repair via nonhomologous end joining"/>
    <property type="evidence" value="ECO:0007669"/>
    <property type="project" value="TreeGrafter"/>
</dbReference>
<organism evidence="4 5">
    <name type="scientific">Operophtera brumata</name>
    <name type="common">Winter moth</name>
    <name type="synonym">Phalaena brumata</name>
    <dbReference type="NCBI Taxonomy" id="104452"/>
    <lineage>
        <taxon>Eukaryota</taxon>
        <taxon>Metazoa</taxon>
        <taxon>Ecdysozoa</taxon>
        <taxon>Arthropoda</taxon>
        <taxon>Hexapoda</taxon>
        <taxon>Insecta</taxon>
        <taxon>Pterygota</taxon>
        <taxon>Neoptera</taxon>
        <taxon>Endopterygota</taxon>
        <taxon>Lepidoptera</taxon>
        <taxon>Glossata</taxon>
        <taxon>Ditrysia</taxon>
        <taxon>Geometroidea</taxon>
        <taxon>Geometridae</taxon>
        <taxon>Larentiinae</taxon>
        <taxon>Operophtera</taxon>
    </lineage>
</organism>
<evidence type="ECO:0000313" key="4">
    <source>
        <dbReference type="EMBL" id="KOB74917.1"/>
    </source>
</evidence>
<dbReference type="GO" id="GO:0003684">
    <property type="term" value="F:damaged DNA binding"/>
    <property type="evidence" value="ECO:0007669"/>
    <property type="project" value="TreeGrafter"/>
</dbReference>
<keyword evidence="5" id="KW-1185">Reference proteome</keyword>
<evidence type="ECO:0000256" key="2">
    <source>
        <dbReference type="ARBA" id="ARBA00022801"/>
    </source>
</evidence>